<dbReference type="OMA" id="VSQMWMN"/>
<dbReference type="InterPro" id="IPR026937">
    <property type="entry name" value="SBNO_Helicase_C_dom"/>
</dbReference>
<evidence type="ECO:0000313" key="4">
    <source>
        <dbReference type="EMBL" id="EJK71564.1"/>
    </source>
</evidence>
<feature type="compositionally biased region" description="Basic and acidic residues" evidence="2">
    <location>
        <begin position="19"/>
        <end position="28"/>
    </location>
</feature>
<sequence>SAGCARGSQGSQGYGSQHRQSDRERSETVDDNSIQDSMDANRAAAYAFASAVKRESAGVGDEPTMSRPPTGGVPAAAANAAANAPEDAAAEGGTAIDTFSSYVPAALPKCVLSALAESAAGRRTTTNDTEIIEILDTDNEDSRLDVPEGDSAESVVSLFKAMPSHTSPAVESALLSSVTASVVHDEAASTVLELVKQGKLSPLQAEGVCLAITRFTKVFQSNGTGAYNASSRAGFFIGDGAGIGKGRQIAATIRDALCRNQGKGRHLWVSVSRELVQDAKRDLDVGCHVPVHDGAEVLDQMGGGKKGKALGAGGSLGKGVLFITYSLLVSGKRLDDIIKWLSGDSASKKTSQQIPGANLEHTYTGMIVFDEAHKAKNLEKDTRTGKLVLALQNRLPQARVLYASATGVSDIKHMAYGVRLGLWGSANPLYPSFDAFQGALAKRGVGALEMLALEMKSKGVFLARTLSWDGAEFQTLEVNLTSDQISMYDAAVDWWNHAKAQLEMAIDKVGAPKLLWRAYWAAHQRFFKELCICAKIDEVVRQAKDYLNQDCSIVIGLQATGESGMEVALEELAKDLVNSERKTKRGDTGGIDYEEMQLSGLVSTSASVLKNFVRNHFPIAPPPAEPPKVPPVPSHGFASESEMLEHHRLAAEAEKIRNLPPPEPVQELVERRDALLDTINTLELPANPLDDLIDRLGGVDNVAEMTGRSGRILRDRKGGKYSFVKRGGASKQKSFGLSMPVSREDEQDRLNIVEKRKFMDGKKTVAIISDAASTGISLHADKRCKSSDRRRVHFTIELPWAADKAIQQLGRSHRSGQVSAPIYKMCVTELGGERRFASAVSKRMAQLGALTKVRQEIQKYRQTYRTLKATLFAQGDRRAASGTDMSDFDIDSQFGRRALIRVYTALSEQPIAPPSRNADALDNFVKCDVVAPQVVNMDEEGRRVFALESAAAALHDVGLIDDAKAVSWSVDIAPSLSLISRALSSCRQLVKNFLNRIAGLDVARQNLVFSLFMSTLDDIITDAKATGEFEGSVEDVRATTISLKEEPAVIATDTSSGALTRLTKLTVDRGISFDSMVRIALDEYPNTEGNDADEGTEEAAAIENKEDDDDELDDEEMEDDSHGVSGFYISKRKVAGRRLVMYAQRKVSKEDEIDSDFIDPLKLMIISRPNTGKNPCEMTSSDLRYKYDLLLSASDVIEHARSGERDDKSVEMDDAEDKNEKDVIGSIRSTWSNVADLWDDAFDNSNQFEHNDGLAPRLSELGLITGATLHILPALEKAVQFMNASQRSLRVMRVEITETGQRIVGIKYPINTTALERLHKGMAEVAAARQGSLGTPSFVDEGLAPIDAKAMSWATTERKTMKSFFGAAAAPTGGKKRASPMSAEENNSKKKPPVKSGKSASSTKGIGSFFGAKKSY</sequence>
<feature type="compositionally biased region" description="Acidic residues" evidence="2">
    <location>
        <begin position="1105"/>
        <end position="1119"/>
    </location>
</feature>
<gene>
    <name evidence="4" type="ORF">THAOC_06977</name>
</gene>
<dbReference type="PROSITE" id="PS51192">
    <property type="entry name" value="HELICASE_ATP_BIND_1"/>
    <property type="match status" value="1"/>
</dbReference>
<feature type="region of interest" description="Disordered" evidence="2">
    <location>
        <begin position="1"/>
        <end position="40"/>
    </location>
</feature>
<dbReference type="Proteomes" id="UP000266841">
    <property type="component" value="Unassembled WGS sequence"/>
</dbReference>
<dbReference type="InterPro" id="IPR039187">
    <property type="entry name" value="SNO_AAA"/>
</dbReference>
<dbReference type="EMBL" id="AGNL01007064">
    <property type="protein sequence ID" value="EJK71564.1"/>
    <property type="molecule type" value="Genomic_DNA"/>
</dbReference>
<dbReference type="PANTHER" id="PTHR12706:SF30">
    <property type="entry name" value="PROTEIN STRAWBERRY NOTCH-RELATED"/>
    <property type="match status" value="1"/>
</dbReference>
<dbReference type="eggNOG" id="KOG1513">
    <property type="taxonomic scope" value="Eukaryota"/>
</dbReference>
<dbReference type="InterPro" id="IPR026741">
    <property type="entry name" value="SNO"/>
</dbReference>
<dbReference type="Pfam" id="PF13871">
    <property type="entry name" value="Helicase_C_4"/>
    <property type="match status" value="2"/>
</dbReference>
<feature type="compositionally biased region" description="Low complexity" evidence="2">
    <location>
        <begin position="7"/>
        <end position="18"/>
    </location>
</feature>
<evidence type="ECO:0000313" key="5">
    <source>
        <dbReference type="Proteomes" id="UP000266841"/>
    </source>
</evidence>
<feature type="region of interest" description="Disordered" evidence="2">
    <location>
        <begin position="1365"/>
        <end position="1416"/>
    </location>
</feature>
<evidence type="ECO:0000256" key="1">
    <source>
        <dbReference type="ARBA" id="ARBA00006992"/>
    </source>
</evidence>
<evidence type="ECO:0000256" key="2">
    <source>
        <dbReference type="SAM" id="MobiDB-lite"/>
    </source>
</evidence>
<dbReference type="PANTHER" id="PTHR12706">
    <property type="entry name" value="STRAWBERRY NOTCH-RELATED"/>
    <property type="match status" value="1"/>
</dbReference>
<dbReference type="Pfam" id="PF13872">
    <property type="entry name" value="AAA_34"/>
    <property type="match status" value="1"/>
</dbReference>
<feature type="region of interest" description="Disordered" evidence="2">
    <location>
        <begin position="52"/>
        <end position="79"/>
    </location>
</feature>
<evidence type="ECO:0000259" key="3">
    <source>
        <dbReference type="PROSITE" id="PS51192"/>
    </source>
</evidence>
<comment type="similarity">
    <text evidence="1">Belongs to the SBNO family.</text>
</comment>
<feature type="non-terminal residue" evidence="4">
    <location>
        <position position="1"/>
    </location>
</feature>
<dbReference type="Gene3D" id="3.40.50.300">
    <property type="entry name" value="P-loop containing nucleotide triphosphate hydrolases"/>
    <property type="match status" value="1"/>
</dbReference>
<feature type="region of interest" description="Disordered" evidence="2">
    <location>
        <begin position="1201"/>
        <end position="1221"/>
    </location>
</feature>
<dbReference type="GO" id="GO:0042393">
    <property type="term" value="F:histone binding"/>
    <property type="evidence" value="ECO:0007669"/>
    <property type="project" value="TreeGrafter"/>
</dbReference>
<dbReference type="OrthoDB" id="421838at2759"/>
<organism evidence="4 5">
    <name type="scientific">Thalassiosira oceanica</name>
    <name type="common">Marine diatom</name>
    <dbReference type="NCBI Taxonomy" id="159749"/>
    <lineage>
        <taxon>Eukaryota</taxon>
        <taxon>Sar</taxon>
        <taxon>Stramenopiles</taxon>
        <taxon>Ochrophyta</taxon>
        <taxon>Bacillariophyta</taxon>
        <taxon>Coscinodiscophyceae</taxon>
        <taxon>Thalassiosirophycidae</taxon>
        <taxon>Thalassiosirales</taxon>
        <taxon>Thalassiosiraceae</taxon>
        <taxon>Thalassiosira</taxon>
    </lineage>
</organism>
<comment type="caution">
    <text evidence="4">The sequence shown here is derived from an EMBL/GenBank/DDBJ whole genome shotgun (WGS) entry which is preliminary data.</text>
</comment>
<dbReference type="GO" id="GO:0005634">
    <property type="term" value="C:nucleus"/>
    <property type="evidence" value="ECO:0007669"/>
    <property type="project" value="TreeGrafter"/>
</dbReference>
<name>K0T331_THAOC</name>
<dbReference type="InterPro" id="IPR027417">
    <property type="entry name" value="P-loop_NTPase"/>
</dbReference>
<dbReference type="GO" id="GO:0006355">
    <property type="term" value="P:regulation of DNA-templated transcription"/>
    <property type="evidence" value="ECO:0007669"/>
    <property type="project" value="InterPro"/>
</dbReference>
<keyword evidence="5" id="KW-1185">Reference proteome</keyword>
<dbReference type="InterPro" id="IPR014001">
    <property type="entry name" value="Helicase_ATP-bd"/>
</dbReference>
<feature type="compositionally biased region" description="Basic and acidic residues" evidence="2">
    <location>
        <begin position="1201"/>
        <end position="1211"/>
    </location>
</feature>
<protein>
    <recommendedName>
        <fullName evidence="3">Helicase ATP-binding domain-containing protein</fullName>
    </recommendedName>
</protein>
<accession>K0T331</accession>
<dbReference type="SUPFAM" id="SSF52540">
    <property type="entry name" value="P-loop containing nucleoside triphosphate hydrolases"/>
    <property type="match status" value="1"/>
</dbReference>
<dbReference type="GO" id="GO:0031490">
    <property type="term" value="F:chromatin DNA binding"/>
    <property type="evidence" value="ECO:0007669"/>
    <property type="project" value="TreeGrafter"/>
</dbReference>
<feature type="domain" description="Helicase ATP-binding" evidence="3">
    <location>
        <begin position="226"/>
        <end position="406"/>
    </location>
</feature>
<feature type="region of interest" description="Disordered" evidence="2">
    <location>
        <begin position="1103"/>
        <end position="1122"/>
    </location>
</feature>
<proteinExistence type="inferred from homology"/>
<reference evidence="4 5" key="1">
    <citation type="journal article" date="2012" name="Genome Biol.">
        <title>Genome and low-iron response of an oceanic diatom adapted to chronic iron limitation.</title>
        <authorList>
            <person name="Lommer M."/>
            <person name="Specht M."/>
            <person name="Roy A.S."/>
            <person name="Kraemer L."/>
            <person name="Andreson R."/>
            <person name="Gutowska M.A."/>
            <person name="Wolf J."/>
            <person name="Bergner S.V."/>
            <person name="Schilhabel M.B."/>
            <person name="Klostermeier U.C."/>
            <person name="Beiko R.G."/>
            <person name="Rosenstiel P."/>
            <person name="Hippler M."/>
            <person name="Laroche J."/>
        </authorList>
    </citation>
    <scope>NUCLEOTIDE SEQUENCE [LARGE SCALE GENOMIC DNA]</scope>
    <source>
        <strain evidence="4 5">CCMP1005</strain>
    </source>
</reference>